<accession>A0A8S9FG54</accession>
<dbReference type="AlphaFoldDB" id="A0A8S9FG54"/>
<evidence type="ECO:0000313" key="1">
    <source>
        <dbReference type="EMBL" id="KAF2531466.1"/>
    </source>
</evidence>
<organism evidence="1">
    <name type="scientific">Brassica cretica</name>
    <name type="common">Mustard</name>
    <dbReference type="NCBI Taxonomy" id="69181"/>
    <lineage>
        <taxon>Eukaryota</taxon>
        <taxon>Viridiplantae</taxon>
        <taxon>Streptophyta</taxon>
        <taxon>Embryophyta</taxon>
        <taxon>Tracheophyta</taxon>
        <taxon>Spermatophyta</taxon>
        <taxon>Magnoliopsida</taxon>
        <taxon>eudicotyledons</taxon>
        <taxon>Gunneridae</taxon>
        <taxon>Pentapetalae</taxon>
        <taxon>rosids</taxon>
        <taxon>malvids</taxon>
        <taxon>Brassicales</taxon>
        <taxon>Brassicaceae</taxon>
        <taxon>Brassiceae</taxon>
        <taxon>Brassica</taxon>
    </lineage>
</organism>
<reference evidence="1" key="1">
    <citation type="submission" date="2019-12" db="EMBL/GenBank/DDBJ databases">
        <title>Genome sequencing and annotation of Brassica cretica.</title>
        <authorList>
            <person name="Studholme D.J."/>
            <person name="Sarris P.F."/>
        </authorList>
    </citation>
    <scope>NUCLEOTIDE SEQUENCE</scope>
    <source>
        <strain evidence="1">PFS-102/07</strain>
        <tissue evidence="1">Leaf</tissue>
    </source>
</reference>
<name>A0A8S9FG54_BRACR</name>
<dbReference type="EMBL" id="QGKY02002305">
    <property type="protein sequence ID" value="KAF2531466.1"/>
    <property type="molecule type" value="Genomic_DNA"/>
</dbReference>
<sequence>MFSDSTHLERTLDWGFDKGTEWQHDRESRYMPVKMLTKLNAEKMDLRAIGSTWRSKSKTEAKDSCE</sequence>
<comment type="caution">
    <text evidence="1">The sequence shown here is derived from an EMBL/GenBank/DDBJ whole genome shotgun (WGS) entry which is preliminary data.</text>
</comment>
<proteinExistence type="predicted"/>
<gene>
    <name evidence="1" type="ORF">F2Q70_00031982</name>
</gene>
<protein>
    <submittedName>
        <fullName evidence="1">Uncharacterized protein</fullName>
    </submittedName>
</protein>